<comment type="similarity">
    <text evidence="1">Belongs to the peptidase S1 family.</text>
</comment>
<dbReference type="InterPro" id="IPR043504">
    <property type="entry name" value="Peptidase_S1_PA_chymotrypsin"/>
</dbReference>
<keyword evidence="7" id="KW-1015">Disulfide bond</keyword>
<evidence type="ECO:0000256" key="9">
    <source>
        <dbReference type="SAM" id="SignalP"/>
    </source>
</evidence>
<dbReference type="InterPro" id="IPR009003">
    <property type="entry name" value="Peptidase_S1_PA"/>
</dbReference>
<comment type="caution">
    <text evidence="11">The sequence shown here is derived from an EMBL/GenBank/DDBJ whole genome shotgun (WGS) entry which is preliminary data.</text>
</comment>
<keyword evidence="5 8" id="KW-0720">Serine protease</keyword>
<dbReference type="CDD" id="cd00190">
    <property type="entry name" value="Tryp_SPc"/>
    <property type="match status" value="1"/>
</dbReference>
<evidence type="ECO:0000256" key="3">
    <source>
        <dbReference type="ARBA" id="ARBA00022729"/>
    </source>
</evidence>
<evidence type="ECO:0000259" key="10">
    <source>
        <dbReference type="PROSITE" id="PS50240"/>
    </source>
</evidence>
<feature type="chain" id="PRO_5035885300" description="Peptidase S1 domain-containing protein" evidence="9">
    <location>
        <begin position="21"/>
        <end position="264"/>
    </location>
</feature>
<keyword evidence="6" id="KW-0865">Zymogen</keyword>
<dbReference type="InterPro" id="IPR001254">
    <property type="entry name" value="Trypsin_dom"/>
</dbReference>
<reference evidence="11 12" key="1">
    <citation type="submission" date="2020-04" db="EMBL/GenBank/DDBJ databases">
        <authorList>
            <person name="Alioto T."/>
            <person name="Alioto T."/>
            <person name="Gomez Garrido J."/>
        </authorList>
    </citation>
    <scope>NUCLEOTIDE SEQUENCE [LARGE SCALE GENOMIC DNA]</scope>
</reference>
<organism evidence="11 12">
    <name type="scientific">Cloeon dipterum</name>
    <dbReference type="NCBI Taxonomy" id="197152"/>
    <lineage>
        <taxon>Eukaryota</taxon>
        <taxon>Metazoa</taxon>
        <taxon>Ecdysozoa</taxon>
        <taxon>Arthropoda</taxon>
        <taxon>Hexapoda</taxon>
        <taxon>Insecta</taxon>
        <taxon>Pterygota</taxon>
        <taxon>Palaeoptera</taxon>
        <taxon>Ephemeroptera</taxon>
        <taxon>Pisciforma</taxon>
        <taxon>Baetidae</taxon>
        <taxon>Cloeon</taxon>
    </lineage>
</organism>
<proteinExistence type="inferred from homology"/>
<evidence type="ECO:0000256" key="5">
    <source>
        <dbReference type="ARBA" id="ARBA00022825"/>
    </source>
</evidence>
<dbReference type="PRINTS" id="PR00722">
    <property type="entry name" value="CHYMOTRYPSIN"/>
</dbReference>
<protein>
    <recommendedName>
        <fullName evidence="10">Peptidase S1 domain-containing protein</fullName>
    </recommendedName>
</protein>
<dbReference type="OrthoDB" id="546450at2759"/>
<dbReference type="EMBL" id="CADEPI010000037">
    <property type="protein sequence ID" value="CAB3368342.1"/>
    <property type="molecule type" value="Genomic_DNA"/>
</dbReference>
<keyword evidence="2 8" id="KW-0645">Protease</keyword>
<evidence type="ECO:0000256" key="6">
    <source>
        <dbReference type="ARBA" id="ARBA00023145"/>
    </source>
</evidence>
<dbReference type="GO" id="GO:0006508">
    <property type="term" value="P:proteolysis"/>
    <property type="evidence" value="ECO:0007669"/>
    <property type="project" value="UniProtKB-KW"/>
</dbReference>
<dbReference type="PROSITE" id="PS00134">
    <property type="entry name" value="TRYPSIN_HIS"/>
    <property type="match status" value="1"/>
</dbReference>
<sequence length="264" mass="27839">MATNKCCCLLLLTLAAAVYGHPGTLLGGNRFFPSGGRIVGGTEVVQGEVPWQVSLQFDFGFHFCGGSIISKRWIVTAAHCSDQVASQVRVIAGTLRSALPGSTHAVSRIIVHPEYSTTMFGNDIALWQIADEFEWDEQTAPADLPIEGTQSAAGTLMTVSGWGTTSAGGSTPDSLLKVEVPIVDRDTCSANYINFGGVPDKQICAGLAEGGKDSCQGDSGGPLVFGRQLRGVVSWGNGCAYPGYPGVYTEVAAYRRWIDITTAV</sequence>
<dbReference type="PROSITE" id="PS50240">
    <property type="entry name" value="TRYPSIN_DOM"/>
    <property type="match status" value="1"/>
</dbReference>
<keyword evidence="4 8" id="KW-0378">Hydrolase</keyword>
<dbReference type="PANTHER" id="PTHR24252:SF7">
    <property type="entry name" value="HYALIN"/>
    <property type="match status" value="1"/>
</dbReference>
<dbReference type="InterPro" id="IPR033116">
    <property type="entry name" value="TRYPSIN_SER"/>
</dbReference>
<dbReference type="InterPro" id="IPR018114">
    <property type="entry name" value="TRYPSIN_HIS"/>
</dbReference>
<evidence type="ECO:0000256" key="8">
    <source>
        <dbReference type="RuleBase" id="RU363034"/>
    </source>
</evidence>
<dbReference type="GO" id="GO:0004252">
    <property type="term" value="F:serine-type endopeptidase activity"/>
    <property type="evidence" value="ECO:0007669"/>
    <property type="project" value="InterPro"/>
</dbReference>
<dbReference type="AlphaFoldDB" id="A0A8S1C8C0"/>
<dbReference type="Pfam" id="PF00089">
    <property type="entry name" value="Trypsin"/>
    <property type="match status" value="1"/>
</dbReference>
<dbReference type="Gene3D" id="2.40.10.10">
    <property type="entry name" value="Trypsin-like serine proteases"/>
    <property type="match status" value="1"/>
</dbReference>
<feature type="domain" description="Peptidase S1" evidence="10">
    <location>
        <begin position="38"/>
        <end position="263"/>
    </location>
</feature>
<feature type="signal peptide" evidence="9">
    <location>
        <begin position="1"/>
        <end position="20"/>
    </location>
</feature>
<dbReference type="SMART" id="SM00020">
    <property type="entry name" value="Tryp_SPc"/>
    <property type="match status" value="1"/>
</dbReference>
<evidence type="ECO:0000256" key="4">
    <source>
        <dbReference type="ARBA" id="ARBA00022801"/>
    </source>
</evidence>
<evidence type="ECO:0000313" key="12">
    <source>
        <dbReference type="Proteomes" id="UP000494165"/>
    </source>
</evidence>
<evidence type="ECO:0000256" key="1">
    <source>
        <dbReference type="ARBA" id="ARBA00007664"/>
    </source>
</evidence>
<dbReference type="PANTHER" id="PTHR24252">
    <property type="entry name" value="ACROSIN-RELATED"/>
    <property type="match status" value="1"/>
</dbReference>
<dbReference type="SUPFAM" id="SSF50494">
    <property type="entry name" value="Trypsin-like serine proteases"/>
    <property type="match status" value="1"/>
</dbReference>
<name>A0A8S1C8C0_9INSE</name>
<evidence type="ECO:0000313" key="11">
    <source>
        <dbReference type="EMBL" id="CAB3368342.1"/>
    </source>
</evidence>
<dbReference type="Proteomes" id="UP000494165">
    <property type="component" value="Unassembled WGS sequence"/>
</dbReference>
<evidence type="ECO:0000256" key="7">
    <source>
        <dbReference type="ARBA" id="ARBA00023157"/>
    </source>
</evidence>
<dbReference type="InterPro" id="IPR001314">
    <property type="entry name" value="Peptidase_S1A"/>
</dbReference>
<gene>
    <name evidence="11" type="ORF">CLODIP_2_CD06801</name>
</gene>
<evidence type="ECO:0000256" key="2">
    <source>
        <dbReference type="ARBA" id="ARBA00022670"/>
    </source>
</evidence>
<dbReference type="PROSITE" id="PS00135">
    <property type="entry name" value="TRYPSIN_SER"/>
    <property type="match status" value="1"/>
</dbReference>
<keyword evidence="3 9" id="KW-0732">Signal</keyword>
<dbReference type="FunFam" id="2.40.10.10:FF:000077">
    <property type="entry name" value="Predicted protein"/>
    <property type="match status" value="1"/>
</dbReference>
<keyword evidence="12" id="KW-1185">Reference proteome</keyword>
<accession>A0A8S1C8C0</accession>